<dbReference type="EMBL" id="OBDO01000012">
    <property type="protein sequence ID" value="SNX98750.1"/>
    <property type="molecule type" value="Genomic_DNA"/>
</dbReference>
<evidence type="ECO:0000313" key="3">
    <source>
        <dbReference type="Proteomes" id="UP000219514"/>
    </source>
</evidence>
<keyword evidence="3" id="KW-1185">Reference proteome</keyword>
<sequence length="112" mass="11784">MSTHGTRARARSSPVRPLAVTAKVPLSRRSREKVAERLDGNRTMSNSSEKAARGKPRPSSVMAVCCSTNAEPAKSANCHGSAATGNSPVARTATGTSASPRVRHESNQADRE</sequence>
<feature type="compositionally biased region" description="Basic and acidic residues" evidence="1">
    <location>
        <begin position="102"/>
        <end position="112"/>
    </location>
</feature>
<organism evidence="2 3">
    <name type="scientific">Geodermatophilus sabuli</name>
    <dbReference type="NCBI Taxonomy" id="1564158"/>
    <lineage>
        <taxon>Bacteria</taxon>
        <taxon>Bacillati</taxon>
        <taxon>Actinomycetota</taxon>
        <taxon>Actinomycetes</taxon>
        <taxon>Geodermatophilales</taxon>
        <taxon>Geodermatophilaceae</taxon>
        <taxon>Geodermatophilus</taxon>
    </lineage>
</organism>
<feature type="compositionally biased region" description="Polar residues" evidence="1">
    <location>
        <begin position="83"/>
        <end position="99"/>
    </location>
</feature>
<evidence type="ECO:0000256" key="1">
    <source>
        <dbReference type="SAM" id="MobiDB-lite"/>
    </source>
</evidence>
<feature type="compositionally biased region" description="Basic residues" evidence="1">
    <location>
        <begin position="1"/>
        <end position="10"/>
    </location>
</feature>
<proteinExistence type="predicted"/>
<feature type="region of interest" description="Disordered" evidence="1">
    <location>
        <begin position="1"/>
        <end position="112"/>
    </location>
</feature>
<evidence type="ECO:0000313" key="2">
    <source>
        <dbReference type="EMBL" id="SNX98750.1"/>
    </source>
</evidence>
<dbReference type="AlphaFoldDB" id="A0A285EIB4"/>
<dbReference type="RefSeq" id="WP_097208672.1">
    <property type="nucleotide sequence ID" value="NZ_JACHXB010000008.1"/>
</dbReference>
<reference evidence="2 3" key="1">
    <citation type="submission" date="2017-09" db="EMBL/GenBank/DDBJ databases">
        <authorList>
            <person name="Ehlers B."/>
            <person name="Leendertz F.H."/>
        </authorList>
    </citation>
    <scope>NUCLEOTIDE SEQUENCE [LARGE SCALE GENOMIC DNA]</scope>
    <source>
        <strain evidence="2 3">DSM 46844</strain>
    </source>
</reference>
<dbReference type="Proteomes" id="UP000219514">
    <property type="component" value="Unassembled WGS sequence"/>
</dbReference>
<accession>A0A285EIB4</accession>
<gene>
    <name evidence="2" type="ORF">SAMN06893097_11245</name>
</gene>
<protein>
    <submittedName>
        <fullName evidence="2">Uncharacterized protein</fullName>
    </submittedName>
</protein>
<name>A0A285EIB4_9ACTN</name>